<dbReference type="Gene3D" id="2.130.10.30">
    <property type="entry name" value="Regulator of chromosome condensation 1/beta-lactamase-inhibitor protein II"/>
    <property type="match status" value="2"/>
</dbReference>
<comment type="caution">
    <text evidence="1">The sequence shown here is derived from an EMBL/GenBank/DDBJ whole genome shotgun (WGS) entry which is preliminary data.</text>
</comment>
<organism evidence="1 2">
    <name type="scientific">Durusdinium trenchii</name>
    <dbReference type="NCBI Taxonomy" id="1381693"/>
    <lineage>
        <taxon>Eukaryota</taxon>
        <taxon>Sar</taxon>
        <taxon>Alveolata</taxon>
        <taxon>Dinophyceae</taxon>
        <taxon>Suessiales</taxon>
        <taxon>Symbiodiniaceae</taxon>
        <taxon>Durusdinium</taxon>
    </lineage>
</organism>
<dbReference type="InterPro" id="IPR009091">
    <property type="entry name" value="RCC1/BLIP-II"/>
</dbReference>
<dbReference type="PANTHER" id="PTHR45982:SF1">
    <property type="entry name" value="REGULATOR OF CHROMOSOME CONDENSATION"/>
    <property type="match status" value="1"/>
</dbReference>
<protein>
    <recommendedName>
        <fullName evidence="3">Ubiquitin-like domain-containing protein</fullName>
    </recommendedName>
</protein>
<accession>A0ABP0QEI0</accession>
<evidence type="ECO:0000313" key="2">
    <source>
        <dbReference type="Proteomes" id="UP001642484"/>
    </source>
</evidence>
<sequence>MNPLSFELQVVLPSGHGTTLKVLPDWRIRDVKMDAQHQLGKRFLRLMGPDGQPLKLAPESTVASNGLRGGEVLTAVAQPVLVAAAQCAFCAFVAGGPAVTWGDAWAWSGDRLGGDSSAVRERLAQGVRGVQSTSLAFAALLEDRSVVTWGDVNCGGDSRHVEAQLCDVEAIQSNNTAFAALKTDGTVVAWGQATSGGTLSPELLGAEVSVIQSTATAFAALRRADGAILAWGEEVYGGDGRFVAHLRGVQKLAATWGAFAALDACGRVAAWGAPNYGGRVADAAGEGAAKVALAATNAAFAALDATGGVVAWGDAASGGEVPAAVQEQLQDVQHIQANSAAFVAIRKDGSLVAWGDPARGGQLPETARGAACVAVAAGKNAFAALLADGGRSPRVVCWGQTALPGAVPMPDTLKEVKEIAANVMIHHDPLKFSAGWPQLGDLEGTEGPVVVYRDSSGL</sequence>
<evidence type="ECO:0000313" key="1">
    <source>
        <dbReference type="EMBL" id="CAK9085566.1"/>
    </source>
</evidence>
<proteinExistence type="predicted"/>
<dbReference type="Proteomes" id="UP001642484">
    <property type="component" value="Unassembled WGS sequence"/>
</dbReference>
<dbReference type="SUPFAM" id="SSF50985">
    <property type="entry name" value="RCC1/BLIP-II"/>
    <property type="match status" value="1"/>
</dbReference>
<dbReference type="InterPro" id="IPR051553">
    <property type="entry name" value="Ran_GTPase-activating"/>
</dbReference>
<dbReference type="EMBL" id="CAXAMN010024317">
    <property type="protein sequence ID" value="CAK9085566.1"/>
    <property type="molecule type" value="Genomic_DNA"/>
</dbReference>
<reference evidence="1 2" key="1">
    <citation type="submission" date="2024-02" db="EMBL/GenBank/DDBJ databases">
        <authorList>
            <person name="Chen Y."/>
            <person name="Shah S."/>
            <person name="Dougan E. K."/>
            <person name="Thang M."/>
            <person name="Chan C."/>
        </authorList>
    </citation>
    <scope>NUCLEOTIDE SEQUENCE [LARGE SCALE GENOMIC DNA]</scope>
</reference>
<name>A0ABP0QEI0_9DINO</name>
<keyword evidence="2" id="KW-1185">Reference proteome</keyword>
<evidence type="ECO:0008006" key="3">
    <source>
        <dbReference type="Google" id="ProtNLM"/>
    </source>
</evidence>
<dbReference type="PANTHER" id="PTHR45982">
    <property type="entry name" value="REGULATOR OF CHROMOSOME CONDENSATION"/>
    <property type="match status" value="1"/>
</dbReference>
<gene>
    <name evidence="1" type="ORF">CCMP2556_LOCUS41539</name>
</gene>